<reference evidence="5 6" key="1">
    <citation type="submission" date="2013-07" db="EMBL/GenBank/DDBJ databases">
        <title>Thioclava pacifica DSM 10166 Genome Sequencing.</title>
        <authorList>
            <person name="Lai Q."/>
            <person name="Shao Z."/>
        </authorList>
    </citation>
    <scope>NUCLEOTIDE SEQUENCE [LARGE SCALE GENOMIC DNA]</scope>
    <source>
        <strain evidence="5 6">DSM 10166</strain>
    </source>
</reference>
<dbReference type="PANTHER" id="PTHR30041:SF4">
    <property type="entry name" value="ARSENATE REDUCTASE"/>
    <property type="match status" value="1"/>
</dbReference>
<accession>A0A074JBD6</accession>
<dbReference type="InterPro" id="IPR006659">
    <property type="entry name" value="Arsenate_reductase"/>
</dbReference>
<comment type="similarity">
    <text evidence="1 3 4">Belongs to the ArsC family.</text>
</comment>
<dbReference type="STRING" id="1353537.TP2_08125"/>
<dbReference type="Pfam" id="PF03960">
    <property type="entry name" value="ArsC"/>
    <property type="match status" value="1"/>
</dbReference>
<name>A0A074JBD6_9RHOB</name>
<comment type="caution">
    <text evidence="5">The sequence shown here is derived from an EMBL/GenBank/DDBJ whole genome shotgun (WGS) entry which is preliminary data.</text>
</comment>
<dbReference type="PROSITE" id="PS51353">
    <property type="entry name" value="ARSC"/>
    <property type="match status" value="1"/>
</dbReference>
<dbReference type="eggNOG" id="COG1393">
    <property type="taxonomic scope" value="Bacteria"/>
</dbReference>
<dbReference type="RefSeq" id="WP_038077203.1">
    <property type="nucleotide sequence ID" value="NZ_AUND01000023.1"/>
</dbReference>
<evidence type="ECO:0000256" key="3">
    <source>
        <dbReference type="PROSITE-ProRule" id="PRU01282"/>
    </source>
</evidence>
<dbReference type="Gene3D" id="3.40.30.10">
    <property type="entry name" value="Glutaredoxin"/>
    <property type="match status" value="1"/>
</dbReference>
<dbReference type="NCBIfam" id="TIGR00014">
    <property type="entry name" value="arsC"/>
    <property type="match status" value="1"/>
</dbReference>
<evidence type="ECO:0000313" key="6">
    <source>
        <dbReference type="Proteomes" id="UP000027432"/>
    </source>
</evidence>
<dbReference type="InterPro" id="IPR036249">
    <property type="entry name" value="Thioredoxin-like_sf"/>
</dbReference>
<dbReference type="EC" id="1.20.4.1" evidence="4"/>
<proteinExistence type="inferred from homology"/>
<evidence type="ECO:0000256" key="4">
    <source>
        <dbReference type="RuleBase" id="RU362029"/>
    </source>
</evidence>
<gene>
    <name evidence="5" type="ORF">TP2_08125</name>
</gene>
<keyword evidence="6" id="KW-1185">Reference proteome</keyword>
<organism evidence="5 6">
    <name type="scientific">Thioclava pacifica DSM 10166</name>
    <dbReference type="NCBI Taxonomy" id="1353537"/>
    <lineage>
        <taxon>Bacteria</taxon>
        <taxon>Pseudomonadati</taxon>
        <taxon>Pseudomonadota</taxon>
        <taxon>Alphaproteobacteria</taxon>
        <taxon>Rhodobacterales</taxon>
        <taxon>Paracoccaceae</taxon>
        <taxon>Thioclava</taxon>
    </lineage>
</organism>
<dbReference type="PANTHER" id="PTHR30041">
    <property type="entry name" value="ARSENATE REDUCTASE"/>
    <property type="match status" value="1"/>
</dbReference>
<evidence type="ECO:0000256" key="2">
    <source>
        <dbReference type="ARBA" id="ARBA00023002"/>
    </source>
</evidence>
<dbReference type="Proteomes" id="UP000027432">
    <property type="component" value="Unassembled WGS sequence"/>
</dbReference>
<keyword evidence="2 4" id="KW-0560">Oxidoreductase</keyword>
<dbReference type="EMBL" id="AUND01000023">
    <property type="protein sequence ID" value="KEO52898.1"/>
    <property type="molecule type" value="Genomic_DNA"/>
</dbReference>
<evidence type="ECO:0000256" key="1">
    <source>
        <dbReference type="ARBA" id="ARBA00007198"/>
    </source>
</evidence>
<evidence type="ECO:0000313" key="5">
    <source>
        <dbReference type="EMBL" id="KEO52898.1"/>
    </source>
</evidence>
<dbReference type="CDD" id="cd03034">
    <property type="entry name" value="ArsC_ArsC"/>
    <property type="match status" value="1"/>
</dbReference>
<protein>
    <recommendedName>
        <fullName evidence="4">Arsenate reductase</fullName>
        <ecNumber evidence="4">1.20.4.1</ecNumber>
    </recommendedName>
</protein>
<dbReference type="InterPro" id="IPR006660">
    <property type="entry name" value="Arsenate_reductase-like"/>
</dbReference>
<comment type="catalytic activity">
    <reaction evidence="4">
        <text>[glutaredoxin]-dithiol + arsenate + glutathione + H(+) = glutathionyl-S-S-[glutaredoxin] + arsenite + H2O</text>
        <dbReference type="Rhea" id="RHEA:22016"/>
        <dbReference type="Rhea" id="RHEA-COMP:10729"/>
        <dbReference type="Rhea" id="RHEA-COMP:17668"/>
        <dbReference type="ChEBI" id="CHEBI:15377"/>
        <dbReference type="ChEBI" id="CHEBI:15378"/>
        <dbReference type="ChEBI" id="CHEBI:29242"/>
        <dbReference type="ChEBI" id="CHEBI:29950"/>
        <dbReference type="ChEBI" id="CHEBI:48597"/>
        <dbReference type="ChEBI" id="CHEBI:57925"/>
        <dbReference type="ChEBI" id="CHEBI:146199"/>
        <dbReference type="EC" id="1.20.4.1"/>
    </reaction>
</comment>
<dbReference type="OrthoDB" id="9790554at2"/>
<dbReference type="GO" id="GO:0008794">
    <property type="term" value="F:arsenate reductase (glutaredoxin) activity"/>
    <property type="evidence" value="ECO:0007669"/>
    <property type="project" value="UniProtKB-UniRule"/>
</dbReference>
<dbReference type="AlphaFoldDB" id="A0A074JBD6"/>
<dbReference type="SUPFAM" id="SSF52833">
    <property type="entry name" value="Thioredoxin-like"/>
    <property type="match status" value="1"/>
</dbReference>
<sequence length="109" mass="12129">MALTIWHNPRCSKSRQTLALLQERGLDPVIRDYQKEPPTMAELQDAMMKLDQPAAALMRWKDTDLSKDAGENAILSALAANPKLIERPLVLTDTAARIGRPPEAVLEIL</sequence>